<dbReference type="InterPro" id="IPR023187">
    <property type="entry name" value="Tscrpt_reg_MarR-type_CS"/>
</dbReference>
<proteinExistence type="predicted"/>
<evidence type="ECO:0000313" key="6">
    <source>
        <dbReference type="Proteomes" id="UP000322159"/>
    </source>
</evidence>
<dbReference type="InterPro" id="IPR000835">
    <property type="entry name" value="HTH_MarR-typ"/>
</dbReference>
<dbReference type="PROSITE" id="PS01117">
    <property type="entry name" value="HTH_MARR_1"/>
    <property type="match status" value="1"/>
</dbReference>
<dbReference type="OrthoDB" id="9154853at2"/>
<evidence type="ECO:0000256" key="1">
    <source>
        <dbReference type="ARBA" id="ARBA00023015"/>
    </source>
</evidence>
<dbReference type="PROSITE" id="PS50995">
    <property type="entry name" value="HTH_MARR_2"/>
    <property type="match status" value="1"/>
</dbReference>
<dbReference type="Proteomes" id="UP000322159">
    <property type="component" value="Chromosome"/>
</dbReference>
<dbReference type="PANTHER" id="PTHR33164:SF57">
    <property type="entry name" value="MARR-FAMILY TRANSCRIPTIONAL REGULATOR"/>
    <property type="match status" value="1"/>
</dbReference>
<evidence type="ECO:0000256" key="2">
    <source>
        <dbReference type="ARBA" id="ARBA00023125"/>
    </source>
</evidence>
<dbReference type="InterPro" id="IPR036390">
    <property type="entry name" value="WH_DNA-bd_sf"/>
</dbReference>
<organism evidence="5 6">
    <name type="scientific">Protaetiibacter larvae</name>
    <dbReference type="NCBI Taxonomy" id="2592654"/>
    <lineage>
        <taxon>Bacteria</taxon>
        <taxon>Bacillati</taxon>
        <taxon>Actinomycetota</taxon>
        <taxon>Actinomycetes</taxon>
        <taxon>Micrococcales</taxon>
        <taxon>Microbacteriaceae</taxon>
        <taxon>Protaetiibacter</taxon>
    </lineage>
</organism>
<evidence type="ECO:0000313" key="5">
    <source>
        <dbReference type="EMBL" id="QEO08934.1"/>
    </source>
</evidence>
<dbReference type="AlphaFoldDB" id="A0A5C1Y4W6"/>
<keyword evidence="3" id="KW-0804">Transcription</keyword>
<feature type="domain" description="HTH marR-type" evidence="4">
    <location>
        <begin position="20"/>
        <end position="158"/>
    </location>
</feature>
<dbReference type="GO" id="GO:0003700">
    <property type="term" value="F:DNA-binding transcription factor activity"/>
    <property type="evidence" value="ECO:0007669"/>
    <property type="project" value="InterPro"/>
</dbReference>
<dbReference type="PANTHER" id="PTHR33164">
    <property type="entry name" value="TRANSCRIPTIONAL REGULATOR, MARR FAMILY"/>
    <property type="match status" value="1"/>
</dbReference>
<evidence type="ECO:0000259" key="4">
    <source>
        <dbReference type="PROSITE" id="PS50995"/>
    </source>
</evidence>
<dbReference type="EMBL" id="CP043504">
    <property type="protein sequence ID" value="QEO08934.1"/>
    <property type="molecule type" value="Genomic_DNA"/>
</dbReference>
<dbReference type="SMART" id="SM00347">
    <property type="entry name" value="HTH_MARR"/>
    <property type="match status" value="1"/>
</dbReference>
<name>A0A5C1Y4W6_9MICO</name>
<dbReference type="Pfam" id="PF01047">
    <property type="entry name" value="MarR"/>
    <property type="match status" value="1"/>
</dbReference>
<dbReference type="KEGG" id="lyk:FLP23_02210"/>
<dbReference type="GO" id="GO:0003677">
    <property type="term" value="F:DNA binding"/>
    <property type="evidence" value="ECO:0007669"/>
    <property type="project" value="UniProtKB-KW"/>
</dbReference>
<dbReference type="RefSeq" id="WP_149324365.1">
    <property type="nucleotide sequence ID" value="NZ_CP043504.1"/>
</dbReference>
<protein>
    <submittedName>
        <fullName evidence="5">Winged helix-turn-helix transcriptional regulator</fullName>
    </submittedName>
</protein>
<sequence length="164" mass="17530">MNTPDPVGAVAAPAAPTDERREAVRGLELAFSEVLSEFRKVYIQAAASVSPGMLPATYKVLSLIQQCQSITVSGLADRLTADKGQVSRSVSELEDLGLVQRTADPADGRIKVITVTPEAVERLARAREPYEGLLGEALGDWPLESVYRLTDLLKALAEGTAPRA</sequence>
<dbReference type="Gene3D" id="1.10.10.10">
    <property type="entry name" value="Winged helix-like DNA-binding domain superfamily/Winged helix DNA-binding domain"/>
    <property type="match status" value="1"/>
</dbReference>
<gene>
    <name evidence="5" type="ORF">FLP23_02210</name>
</gene>
<keyword evidence="1" id="KW-0805">Transcription regulation</keyword>
<dbReference type="InterPro" id="IPR036388">
    <property type="entry name" value="WH-like_DNA-bd_sf"/>
</dbReference>
<accession>A0A5C1Y4W6</accession>
<evidence type="ECO:0000256" key="3">
    <source>
        <dbReference type="ARBA" id="ARBA00023163"/>
    </source>
</evidence>
<dbReference type="SUPFAM" id="SSF46785">
    <property type="entry name" value="Winged helix' DNA-binding domain"/>
    <property type="match status" value="1"/>
</dbReference>
<keyword evidence="6" id="KW-1185">Reference proteome</keyword>
<reference evidence="5 6" key="1">
    <citation type="submission" date="2019-09" db="EMBL/GenBank/DDBJ databases">
        <title>Genome sequencing of strain KACC 19322.</title>
        <authorList>
            <person name="Heo J."/>
            <person name="Kim S.-J."/>
            <person name="Kim J.-S."/>
            <person name="Hong S.-B."/>
            <person name="Kwon S.-W."/>
        </authorList>
    </citation>
    <scope>NUCLEOTIDE SEQUENCE [LARGE SCALE GENOMIC DNA]</scope>
    <source>
        <strain evidence="5 6">KACC 19322</strain>
    </source>
</reference>
<dbReference type="GO" id="GO:0006950">
    <property type="term" value="P:response to stress"/>
    <property type="evidence" value="ECO:0007669"/>
    <property type="project" value="TreeGrafter"/>
</dbReference>
<dbReference type="InterPro" id="IPR039422">
    <property type="entry name" value="MarR/SlyA-like"/>
</dbReference>
<keyword evidence="2" id="KW-0238">DNA-binding</keyword>